<dbReference type="EMBL" id="LVJI01000007">
    <property type="protein sequence ID" value="OAB47268.1"/>
    <property type="molecule type" value="Genomic_DNA"/>
</dbReference>
<name>A0A168Q0U7_9BACL</name>
<evidence type="ECO:0008006" key="4">
    <source>
        <dbReference type="Google" id="ProtNLM"/>
    </source>
</evidence>
<proteinExistence type="predicted"/>
<reference evidence="2 3" key="1">
    <citation type="submission" date="2016-03" db="EMBL/GenBank/DDBJ databases">
        <title>Draft genome sequence of Paenibacillus antarcticus CECT 5836.</title>
        <authorList>
            <person name="Shin S.-K."/>
            <person name="Yi H."/>
        </authorList>
    </citation>
    <scope>NUCLEOTIDE SEQUENCE [LARGE SCALE GENOMIC DNA]</scope>
    <source>
        <strain evidence="2 3">CECT 5836</strain>
    </source>
</reference>
<keyword evidence="3" id="KW-1185">Reference proteome</keyword>
<dbReference type="Pfam" id="PF13314">
    <property type="entry name" value="DUF4083"/>
    <property type="match status" value="1"/>
</dbReference>
<evidence type="ECO:0000313" key="3">
    <source>
        <dbReference type="Proteomes" id="UP000077355"/>
    </source>
</evidence>
<evidence type="ECO:0000256" key="1">
    <source>
        <dbReference type="SAM" id="Phobius"/>
    </source>
</evidence>
<feature type="transmembrane region" description="Helical" evidence="1">
    <location>
        <begin position="6"/>
        <end position="27"/>
    </location>
</feature>
<evidence type="ECO:0000313" key="2">
    <source>
        <dbReference type="EMBL" id="OAB47268.1"/>
    </source>
</evidence>
<keyword evidence="1" id="KW-0812">Transmembrane</keyword>
<organism evidence="2 3">
    <name type="scientific">Paenibacillus antarcticus</name>
    <dbReference type="NCBI Taxonomy" id="253703"/>
    <lineage>
        <taxon>Bacteria</taxon>
        <taxon>Bacillati</taxon>
        <taxon>Bacillota</taxon>
        <taxon>Bacilli</taxon>
        <taxon>Bacillales</taxon>
        <taxon>Paenibacillaceae</taxon>
        <taxon>Paenibacillus</taxon>
    </lineage>
</organism>
<gene>
    <name evidence="2" type="ORF">PBAT_06060</name>
</gene>
<comment type="caution">
    <text evidence="2">The sequence shown here is derived from an EMBL/GenBank/DDBJ whole genome shotgun (WGS) entry which is preliminary data.</text>
</comment>
<sequence length="66" mass="7521">MGVLGLILLVVVVGLIILFFVSFYRFIRKLVTNSAQTKRSQMASEARLRHIEDQLDVITKKMDKGI</sequence>
<accession>A0A168Q0U7</accession>
<dbReference type="RefSeq" id="WP_068647571.1">
    <property type="nucleotide sequence ID" value="NZ_CP043611.1"/>
</dbReference>
<dbReference type="AlphaFoldDB" id="A0A168Q0U7"/>
<dbReference type="InterPro" id="IPR025143">
    <property type="entry name" value="DUF4083"/>
</dbReference>
<dbReference type="Proteomes" id="UP000077355">
    <property type="component" value="Unassembled WGS sequence"/>
</dbReference>
<keyword evidence="1" id="KW-1133">Transmembrane helix</keyword>
<keyword evidence="1" id="KW-0472">Membrane</keyword>
<protein>
    <recommendedName>
        <fullName evidence="4">DUF4083 domain-containing protein</fullName>
    </recommendedName>
</protein>